<feature type="domain" description="Enoyl reductase (ER)" evidence="15">
    <location>
        <begin position="35"/>
        <end position="350"/>
    </location>
</feature>
<dbReference type="EMBL" id="HBUF01242123">
    <property type="protein sequence ID" value="CAG6677289.1"/>
    <property type="molecule type" value="Transcribed_RNA"/>
</dbReference>
<keyword evidence="3" id="KW-0444">Lipid biosynthesis</keyword>
<dbReference type="EC" id="1.3.1.104" evidence="11"/>
<evidence type="ECO:0000259" key="15">
    <source>
        <dbReference type="SMART" id="SM00829"/>
    </source>
</evidence>
<evidence type="ECO:0000256" key="5">
    <source>
        <dbReference type="ARBA" id="ARBA00022857"/>
    </source>
</evidence>
<keyword evidence="9" id="KW-0496">Mitochondrion</keyword>
<dbReference type="EMBL" id="HBUF01242124">
    <property type="protein sequence ID" value="CAG6677290.1"/>
    <property type="molecule type" value="Transcribed_RNA"/>
</dbReference>
<dbReference type="InterPro" id="IPR036291">
    <property type="entry name" value="NAD(P)-bd_dom_sf"/>
</dbReference>
<dbReference type="EMBL" id="HBUF01242121">
    <property type="protein sequence ID" value="CAG6677287.1"/>
    <property type="molecule type" value="Transcribed_RNA"/>
</dbReference>
<dbReference type="InterPro" id="IPR051034">
    <property type="entry name" value="Mito_Enoyl-ACP_Reductase"/>
</dbReference>
<dbReference type="EMBL" id="HBUF01242122">
    <property type="protein sequence ID" value="CAG6677288.1"/>
    <property type="molecule type" value="Transcribed_RNA"/>
</dbReference>
<evidence type="ECO:0000256" key="13">
    <source>
        <dbReference type="ARBA" id="ARBA00042123"/>
    </source>
</evidence>
<comment type="catalytic activity">
    <reaction evidence="14">
        <text>a 2,3-saturated acyl-[ACP] + NADP(+) = a (2E)-enoyl-[ACP] + NADPH + H(+)</text>
        <dbReference type="Rhea" id="RHEA:22564"/>
        <dbReference type="Rhea" id="RHEA-COMP:9925"/>
        <dbReference type="Rhea" id="RHEA-COMP:9926"/>
        <dbReference type="ChEBI" id="CHEBI:15378"/>
        <dbReference type="ChEBI" id="CHEBI:57783"/>
        <dbReference type="ChEBI" id="CHEBI:58349"/>
        <dbReference type="ChEBI" id="CHEBI:78784"/>
        <dbReference type="ChEBI" id="CHEBI:78785"/>
        <dbReference type="EC" id="1.3.1.104"/>
    </reaction>
</comment>
<dbReference type="SUPFAM" id="SSF51735">
    <property type="entry name" value="NAD(P)-binding Rossmann-fold domains"/>
    <property type="match status" value="1"/>
</dbReference>
<dbReference type="Gene3D" id="3.90.180.10">
    <property type="entry name" value="Medium-chain alcohol dehydrogenases, catalytic domain"/>
    <property type="match status" value="1"/>
</dbReference>
<keyword evidence="10" id="KW-0275">Fatty acid biosynthesis</keyword>
<protein>
    <recommendedName>
        <fullName evidence="12">Enoyl-[acyl-carrier-protein] reductase, mitochondrial</fullName>
        <ecNumber evidence="11">1.3.1.104</ecNumber>
    </recommendedName>
    <alternativeName>
        <fullName evidence="13">2-enoyl thioester reductase</fullName>
    </alternativeName>
</protein>
<reference evidence="16" key="1">
    <citation type="submission" date="2021-05" db="EMBL/GenBank/DDBJ databases">
        <authorList>
            <person name="Alioto T."/>
            <person name="Alioto T."/>
            <person name="Gomez Garrido J."/>
        </authorList>
    </citation>
    <scope>NUCLEOTIDE SEQUENCE</scope>
</reference>
<proteinExistence type="inferred from homology"/>
<evidence type="ECO:0000313" key="16">
    <source>
        <dbReference type="EMBL" id="CAG6677290.1"/>
    </source>
</evidence>
<dbReference type="FunFam" id="3.90.180.10:FF:000010">
    <property type="entry name" value="Enoyl-[acyl-carrier-protein] reductase, mitochondrial"/>
    <property type="match status" value="1"/>
</dbReference>
<dbReference type="CDD" id="cd08290">
    <property type="entry name" value="ETR"/>
    <property type="match status" value="1"/>
</dbReference>
<organism evidence="16">
    <name type="scientific">Cacopsylla melanoneura</name>
    <dbReference type="NCBI Taxonomy" id="428564"/>
    <lineage>
        <taxon>Eukaryota</taxon>
        <taxon>Metazoa</taxon>
        <taxon>Ecdysozoa</taxon>
        <taxon>Arthropoda</taxon>
        <taxon>Hexapoda</taxon>
        <taxon>Insecta</taxon>
        <taxon>Pterygota</taxon>
        <taxon>Neoptera</taxon>
        <taxon>Paraneoptera</taxon>
        <taxon>Hemiptera</taxon>
        <taxon>Sternorrhyncha</taxon>
        <taxon>Psylloidea</taxon>
        <taxon>Psyllidae</taxon>
        <taxon>Psyllinae</taxon>
        <taxon>Cacopsylla</taxon>
    </lineage>
</organism>
<dbReference type="Pfam" id="PF00107">
    <property type="entry name" value="ADH_zinc_N"/>
    <property type="match status" value="1"/>
</dbReference>
<dbReference type="GO" id="GO:0141148">
    <property type="term" value="F:enoyl-[acyl-carrier-protein] reductase (NADPH) activity"/>
    <property type="evidence" value="ECO:0007669"/>
    <property type="project" value="UniProtKB-EC"/>
</dbReference>
<evidence type="ECO:0000256" key="2">
    <source>
        <dbReference type="ARBA" id="ARBA00010371"/>
    </source>
</evidence>
<dbReference type="FunFam" id="3.40.50.720:FF:000112">
    <property type="entry name" value="Enoyl-[acyl-carrier-protein] reductase 1, mitochondrial"/>
    <property type="match status" value="1"/>
</dbReference>
<keyword evidence="7" id="KW-0560">Oxidoreductase</keyword>
<evidence type="ECO:0000256" key="14">
    <source>
        <dbReference type="ARBA" id="ARBA00048843"/>
    </source>
</evidence>
<dbReference type="SMART" id="SM00829">
    <property type="entry name" value="PKS_ER"/>
    <property type="match status" value="1"/>
</dbReference>
<keyword evidence="8" id="KW-0443">Lipid metabolism</keyword>
<comment type="similarity">
    <text evidence="2">Belongs to the zinc-containing alcohol dehydrogenase family. Quinone oxidoreductase subfamily.</text>
</comment>
<evidence type="ECO:0000256" key="10">
    <source>
        <dbReference type="ARBA" id="ARBA00023160"/>
    </source>
</evidence>
<evidence type="ECO:0000256" key="8">
    <source>
        <dbReference type="ARBA" id="ARBA00023098"/>
    </source>
</evidence>
<evidence type="ECO:0000256" key="4">
    <source>
        <dbReference type="ARBA" id="ARBA00022832"/>
    </source>
</evidence>
<dbReference type="PANTHER" id="PTHR43981">
    <property type="entry name" value="ENOYL-[ACYL-CARRIER-PROTEIN] REDUCTASE, MITOCHONDRIAL"/>
    <property type="match status" value="1"/>
</dbReference>
<accession>A0A8D8SWJ9</accession>
<evidence type="ECO:0000256" key="1">
    <source>
        <dbReference type="ARBA" id="ARBA00004173"/>
    </source>
</evidence>
<dbReference type="InterPro" id="IPR013154">
    <property type="entry name" value="ADH-like_N"/>
</dbReference>
<keyword evidence="4" id="KW-0276">Fatty acid metabolism</keyword>
<keyword evidence="6" id="KW-0809">Transit peptide</keyword>
<evidence type="ECO:0000256" key="6">
    <source>
        <dbReference type="ARBA" id="ARBA00022946"/>
    </source>
</evidence>
<keyword evidence="5" id="KW-0521">NADP</keyword>
<name>A0A8D8SWJ9_9HEMI</name>
<dbReference type="InterPro" id="IPR011032">
    <property type="entry name" value="GroES-like_sf"/>
</dbReference>
<evidence type="ECO:0000256" key="3">
    <source>
        <dbReference type="ARBA" id="ARBA00022516"/>
    </source>
</evidence>
<evidence type="ECO:0000256" key="7">
    <source>
        <dbReference type="ARBA" id="ARBA00023002"/>
    </source>
</evidence>
<dbReference type="GO" id="GO:0005739">
    <property type="term" value="C:mitochondrion"/>
    <property type="evidence" value="ECO:0007669"/>
    <property type="project" value="UniProtKB-SubCell"/>
</dbReference>
<dbReference type="GO" id="GO:0006633">
    <property type="term" value="P:fatty acid biosynthetic process"/>
    <property type="evidence" value="ECO:0007669"/>
    <property type="project" value="UniProtKB-KW"/>
</dbReference>
<dbReference type="AlphaFoldDB" id="A0A8D8SWJ9"/>
<dbReference type="InterPro" id="IPR020843">
    <property type="entry name" value="ER"/>
</dbReference>
<evidence type="ECO:0000256" key="12">
    <source>
        <dbReference type="ARBA" id="ARBA00041058"/>
    </source>
</evidence>
<sequence length="359" mass="39568">MNQVKNLLVIAFKQYQTTTAIRGLSSKSLVIHEFGEPSKVVQVVEEDLAKLEPTEVMVKMLLAPVNPADINTIQGVYPVKPSLPAVPGFEGVGEVVEVGSGVKDLSVGDRVIPDTQHLGTWRTYGKFTPDLLMKVPKDVGLTEISGITSNPCTAYRMLKDYNQLSPGDVVIQNGANSACGQNVIQIAKHWGLKTINIVRNRDDIDKLKSYLKSLGGDFVFTEEELKGILRDPSLPKPKLGLNCVGGNSATNLLRTLVNKGVMVTYGGMSREPVQIPTSAFIFKDITLKGHWMTRWQKENKNSTERKSMMNELTELMRAGKLAAPAHKFVTLNNYQEALMNTVSVQGKSGVKYYIDFRQG</sequence>
<dbReference type="SUPFAM" id="SSF50129">
    <property type="entry name" value="GroES-like"/>
    <property type="match status" value="1"/>
</dbReference>
<dbReference type="Gene3D" id="3.40.50.720">
    <property type="entry name" value="NAD(P)-binding Rossmann-like Domain"/>
    <property type="match status" value="1"/>
</dbReference>
<dbReference type="Pfam" id="PF08240">
    <property type="entry name" value="ADH_N"/>
    <property type="match status" value="1"/>
</dbReference>
<comment type="subcellular location">
    <subcellularLocation>
        <location evidence="1">Mitochondrion</location>
    </subcellularLocation>
</comment>
<dbReference type="PANTHER" id="PTHR43981:SF2">
    <property type="entry name" value="ENOYL-[ACYL-CARRIER-PROTEIN] REDUCTASE, MITOCHONDRIAL"/>
    <property type="match status" value="1"/>
</dbReference>
<dbReference type="InterPro" id="IPR013149">
    <property type="entry name" value="ADH-like_C"/>
</dbReference>
<evidence type="ECO:0000256" key="9">
    <source>
        <dbReference type="ARBA" id="ARBA00023128"/>
    </source>
</evidence>
<evidence type="ECO:0000256" key="11">
    <source>
        <dbReference type="ARBA" id="ARBA00038963"/>
    </source>
</evidence>